<evidence type="ECO:0000259" key="8">
    <source>
        <dbReference type="Pfam" id="PF02837"/>
    </source>
</evidence>
<dbReference type="InterPro" id="IPR006101">
    <property type="entry name" value="Glyco_hydro_2"/>
</dbReference>
<dbReference type="Pfam" id="PF02837">
    <property type="entry name" value="Glyco_hydro_2_N"/>
    <property type="match status" value="1"/>
</dbReference>
<name>A0A133UH05_9EURY</name>
<evidence type="ECO:0000313" key="10">
    <source>
        <dbReference type="Proteomes" id="UP000070284"/>
    </source>
</evidence>
<dbReference type="Proteomes" id="UP000070284">
    <property type="component" value="Unassembled WGS sequence"/>
</dbReference>
<evidence type="ECO:0000256" key="1">
    <source>
        <dbReference type="ARBA" id="ARBA00007401"/>
    </source>
</evidence>
<comment type="caution">
    <text evidence="9">The sequence shown here is derived from an EMBL/GenBank/DDBJ whole genome shotgun (WGS) entry which is preliminary data.</text>
</comment>
<sequence length="598" mass="70511">MKAIKLQQFLSRKFKNSGKEKAITMILSRYNRESKCLDGTWELIPDPYESFDGQEIYKPKKEREYGRPLDFNLDNGYSVDIPASWGEVLNEFLYYEGWMWHTKKFSWHGEREGRVFLRLSGVNYKSQVWLNGEKLGSHEGGFTPFTFEVTESLEQGDNLLVVLVDNKRHEDYIPELRTDWYNFGGIHRSVELISVPESFIRNYKLETSLSEDQVKFSIRAWVDGFEEEKVLELKIPELGLEEELNSVGNSEFYSEFTLPRERVELWSTDNPKLYDVSLSYGEDSIDDRVGFREVEVEDGEILLNGESIWLRGISMHEEEVGKGRALDSTDVEKRFERLRELNCNFARLAHYPHTPEMAQKADEEGILLWEEVPAWQDISFEKEEVRDLHKQQLREMIQRDWNRASVILWSIANETDHTDEDRNEALPEMADYVKELDSSRLVTAACFIDEEDDRERIYIDDPLEESLDVIGINEYYGWYYGDADDMKNFDEDPNSTPVIISETGGGAKWGLHSSEDETWTEEYQNDIYKKQIEALKQKSQIKGMSPWIFFDFRTPRRMNEYQRGYNRKGLMDETGRKKQAFYTLKKFYREKQEQVQCH</sequence>
<dbReference type="InterPro" id="IPR036156">
    <property type="entry name" value="Beta-gal/glucu_dom_sf"/>
</dbReference>
<keyword evidence="10" id="KW-1185">Reference proteome</keyword>
<evidence type="ECO:0000259" key="7">
    <source>
        <dbReference type="Pfam" id="PF02836"/>
    </source>
</evidence>
<dbReference type="SUPFAM" id="SSF49303">
    <property type="entry name" value="beta-Galactosidase/glucuronidase domain"/>
    <property type="match status" value="1"/>
</dbReference>
<feature type="domain" description="Glycoside hydrolase family 2 catalytic" evidence="7">
    <location>
        <begin position="294"/>
        <end position="589"/>
    </location>
</feature>
<dbReference type="InterPro" id="IPR008979">
    <property type="entry name" value="Galactose-bd-like_sf"/>
</dbReference>
<dbReference type="Gene3D" id="3.20.20.80">
    <property type="entry name" value="Glycosidases"/>
    <property type="match status" value="1"/>
</dbReference>
<dbReference type="GO" id="GO:0019391">
    <property type="term" value="P:glucuronoside catabolic process"/>
    <property type="evidence" value="ECO:0007669"/>
    <property type="project" value="TreeGrafter"/>
</dbReference>
<accession>A0A133UH05</accession>
<dbReference type="Pfam" id="PF02836">
    <property type="entry name" value="Glyco_hydro_2_C"/>
    <property type="match status" value="1"/>
</dbReference>
<evidence type="ECO:0000256" key="4">
    <source>
        <dbReference type="ARBA" id="ARBA00022801"/>
    </source>
</evidence>
<dbReference type="EC" id="3.2.1.31" evidence="2"/>
<gene>
    <name evidence="9" type="ORF">AKJ65_06265</name>
</gene>
<dbReference type="Gene3D" id="2.60.120.260">
    <property type="entry name" value="Galactose-binding domain-like"/>
    <property type="match status" value="1"/>
</dbReference>
<dbReference type="Pfam" id="PF00703">
    <property type="entry name" value="Glyco_hydro_2"/>
    <property type="match status" value="1"/>
</dbReference>
<dbReference type="EMBL" id="LHXO01000108">
    <property type="protein sequence ID" value="KXA93491.1"/>
    <property type="molecule type" value="Genomic_DNA"/>
</dbReference>
<feature type="domain" description="Glycoside hydrolase family 2 immunoglobulin-like beta-sandwich" evidence="6">
    <location>
        <begin position="199"/>
        <end position="292"/>
    </location>
</feature>
<keyword evidence="4" id="KW-0378">Hydrolase</keyword>
<dbReference type="PRINTS" id="PR00132">
    <property type="entry name" value="GLHYDRLASE2"/>
</dbReference>
<dbReference type="Gene3D" id="2.60.40.10">
    <property type="entry name" value="Immunoglobulins"/>
    <property type="match status" value="1"/>
</dbReference>
<dbReference type="GO" id="GO:0004566">
    <property type="term" value="F:beta-glucuronidase activity"/>
    <property type="evidence" value="ECO:0007669"/>
    <property type="project" value="UniProtKB-EC"/>
</dbReference>
<dbReference type="PANTHER" id="PTHR10066">
    <property type="entry name" value="BETA-GLUCURONIDASE"/>
    <property type="match status" value="1"/>
</dbReference>
<dbReference type="SUPFAM" id="SSF49785">
    <property type="entry name" value="Galactose-binding domain-like"/>
    <property type="match status" value="1"/>
</dbReference>
<protein>
    <recommendedName>
        <fullName evidence="3">Beta-glucuronidase</fullName>
        <ecNumber evidence="2">3.2.1.31</ecNumber>
    </recommendedName>
</protein>
<dbReference type="GO" id="GO:0030246">
    <property type="term" value="F:carbohydrate binding"/>
    <property type="evidence" value="ECO:0007669"/>
    <property type="project" value="TreeGrafter"/>
</dbReference>
<evidence type="ECO:0000313" key="9">
    <source>
        <dbReference type="EMBL" id="KXA93491.1"/>
    </source>
</evidence>
<dbReference type="PATRIC" id="fig|1698264.3.peg.258"/>
<evidence type="ECO:0000256" key="2">
    <source>
        <dbReference type="ARBA" id="ARBA00012761"/>
    </source>
</evidence>
<dbReference type="PROSITE" id="PS00608">
    <property type="entry name" value="GLYCOSYL_HYDROL_F2_2"/>
    <property type="match status" value="1"/>
</dbReference>
<evidence type="ECO:0000259" key="6">
    <source>
        <dbReference type="Pfam" id="PF00703"/>
    </source>
</evidence>
<dbReference type="InterPro" id="IPR013783">
    <property type="entry name" value="Ig-like_fold"/>
</dbReference>
<dbReference type="SUPFAM" id="SSF51445">
    <property type="entry name" value="(Trans)glycosidases"/>
    <property type="match status" value="1"/>
</dbReference>
<proteinExistence type="inferred from homology"/>
<dbReference type="InterPro" id="IPR006104">
    <property type="entry name" value="Glyco_hydro_2_N"/>
</dbReference>
<dbReference type="InterPro" id="IPR017853">
    <property type="entry name" value="GH"/>
</dbReference>
<evidence type="ECO:0000256" key="5">
    <source>
        <dbReference type="ARBA" id="ARBA00023295"/>
    </source>
</evidence>
<dbReference type="AlphaFoldDB" id="A0A133UH05"/>
<organism evidence="9 10">
    <name type="scientific">candidate division MSBL1 archaeon SCGC-AAA259E19</name>
    <dbReference type="NCBI Taxonomy" id="1698264"/>
    <lineage>
        <taxon>Archaea</taxon>
        <taxon>Methanobacteriati</taxon>
        <taxon>Methanobacteriota</taxon>
        <taxon>candidate division MSBL1</taxon>
    </lineage>
</organism>
<keyword evidence="5" id="KW-0326">Glycosidase</keyword>
<feature type="domain" description="Glycosyl hydrolases family 2 sugar binding" evidence="8">
    <location>
        <begin position="108"/>
        <end position="196"/>
    </location>
</feature>
<dbReference type="GO" id="GO:0005975">
    <property type="term" value="P:carbohydrate metabolic process"/>
    <property type="evidence" value="ECO:0007669"/>
    <property type="project" value="InterPro"/>
</dbReference>
<evidence type="ECO:0000256" key="3">
    <source>
        <dbReference type="ARBA" id="ARBA00016205"/>
    </source>
</evidence>
<comment type="similarity">
    <text evidence="1">Belongs to the glycosyl hydrolase 2 family.</text>
</comment>
<reference evidence="9 10" key="1">
    <citation type="journal article" date="2016" name="Sci. Rep.">
        <title>Metabolic traits of an uncultured archaeal lineage -MSBL1- from brine pools of the Red Sea.</title>
        <authorList>
            <person name="Mwirichia R."/>
            <person name="Alam I."/>
            <person name="Rashid M."/>
            <person name="Vinu M."/>
            <person name="Ba-Alawi W."/>
            <person name="Anthony Kamau A."/>
            <person name="Kamanda Ngugi D."/>
            <person name="Goker M."/>
            <person name="Klenk H.P."/>
            <person name="Bajic V."/>
            <person name="Stingl U."/>
        </authorList>
    </citation>
    <scope>NUCLEOTIDE SEQUENCE [LARGE SCALE GENOMIC DNA]</scope>
    <source>
        <strain evidence="9">SCGC-AAA259E19</strain>
    </source>
</reference>
<dbReference type="InterPro" id="IPR006103">
    <property type="entry name" value="Glyco_hydro_2_cat"/>
</dbReference>
<dbReference type="InterPro" id="IPR006102">
    <property type="entry name" value="Ig-like_GH2"/>
</dbReference>
<dbReference type="InterPro" id="IPR023232">
    <property type="entry name" value="Glyco_hydro_2_AS"/>
</dbReference>
<dbReference type="PANTHER" id="PTHR10066:SF67">
    <property type="entry name" value="BETA-GLUCURONIDASE"/>
    <property type="match status" value="1"/>
</dbReference>